<keyword evidence="2" id="KW-1185">Reference proteome</keyword>
<dbReference type="RefSeq" id="WP_376885967.1">
    <property type="nucleotide sequence ID" value="NZ_JBHUHR010000027.1"/>
</dbReference>
<dbReference type="EMBL" id="JBHUHR010000027">
    <property type="protein sequence ID" value="MFD2035186.1"/>
    <property type="molecule type" value="Genomic_DNA"/>
</dbReference>
<gene>
    <name evidence="1" type="ORF">ACFSKL_10310</name>
</gene>
<organism evidence="1 2">
    <name type="scientific">Belliella marina</name>
    <dbReference type="NCBI Taxonomy" id="1644146"/>
    <lineage>
        <taxon>Bacteria</taxon>
        <taxon>Pseudomonadati</taxon>
        <taxon>Bacteroidota</taxon>
        <taxon>Cytophagia</taxon>
        <taxon>Cytophagales</taxon>
        <taxon>Cyclobacteriaceae</taxon>
        <taxon>Belliella</taxon>
    </lineage>
</organism>
<reference evidence="2" key="1">
    <citation type="journal article" date="2019" name="Int. J. Syst. Evol. Microbiol.">
        <title>The Global Catalogue of Microorganisms (GCM) 10K type strain sequencing project: providing services to taxonomists for standard genome sequencing and annotation.</title>
        <authorList>
            <consortium name="The Broad Institute Genomics Platform"/>
            <consortium name="The Broad Institute Genome Sequencing Center for Infectious Disease"/>
            <person name="Wu L."/>
            <person name="Ma J."/>
        </authorList>
    </citation>
    <scope>NUCLEOTIDE SEQUENCE [LARGE SCALE GENOMIC DNA]</scope>
    <source>
        <strain evidence="2">CGMCC 1.15180</strain>
    </source>
</reference>
<sequence length="162" mass="18383">MKNLNVKKHILLNLCVCFVLFSCSKDNDDYELSEGPIVNNIVLSVKDTNGNDLLSPSNSIHFAEENISLEHLTYDGKETSKNFKIIKHRYNELYILNFESNLKVFDSKSKTIVHWDGILSDTIEVEFSKDLSKVLKISANNIPIWHHLQASSLPPTIVNSGH</sequence>
<comment type="caution">
    <text evidence="1">The sequence shown here is derived from an EMBL/GenBank/DDBJ whole genome shotgun (WGS) entry which is preliminary data.</text>
</comment>
<protein>
    <submittedName>
        <fullName evidence="1">Uncharacterized protein</fullName>
    </submittedName>
</protein>
<name>A0ABW4VN94_9BACT</name>
<evidence type="ECO:0000313" key="1">
    <source>
        <dbReference type="EMBL" id="MFD2035186.1"/>
    </source>
</evidence>
<accession>A0ABW4VN94</accession>
<dbReference type="PROSITE" id="PS51257">
    <property type="entry name" value="PROKAR_LIPOPROTEIN"/>
    <property type="match status" value="1"/>
</dbReference>
<proteinExistence type="predicted"/>
<dbReference type="Proteomes" id="UP001597361">
    <property type="component" value="Unassembled WGS sequence"/>
</dbReference>
<evidence type="ECO:0000313" key="2">
    <source>
        <dbReference type="Proteomes" id="UP001597361"/>
    </source>
</evidence>